<keyword evidence="3" id="KW-0805">Transcription regulation</keyword>
<evidence type="ECO:0000259" key="8">
    <source>
        <dbReference type="Pfam" id="PF01272"/>
    </source>
</evidence>
<evidence type="ECO:0000313" key="10">
    <source>
        <dbReference type="EMBL" id="BAI67350.1"/>
    </source>
</evidence>
<dbReference type="GO" id="GO:0003746">
    <property type="term" value="F:translation elongation factor activity"/>
    <property type="evidence" value="ECO:0007669"/>
    <property type="project" value="UniProtKB-KW"/>
</dbReference>
<dbReference type="Pfam" id="PF03449">
    <property type="entry name" value="GreA_GreB_N"/>
    <property type="match status" value="1"/>
</dbReference>
<comment type="similarity">
    <text evidence="1">Belongs to the GreA/GreB family.</text>
</comment>
<dbReference type="Gene3D" id="3.10.50.30">
    <property type="entry name" value="Transcription elongation factor, GreA/GreB, C-terminal domain"/>
    <property type="match status" value="1"/>
</dbReference>
<dbReference type="SUPFAM" id="SSF53756">
    <property type="entry name" value="UDP-Glycosyltransferase/glycogen phosphorylase"/>
    <property type="match status" value="1"/>
</dbReference>
<sequence length="303" mass="34622">MTPRPTVQIKIMAKIYYQEMTPAGYRAIEEQIEALKQKRPTLIARLKAARVLGDLSENTEYSTAKRELRHLESCLRYLDKQLTYAKVIDVSDDGKVALGKVVTIRFLDDQEEATYQIVGRYQAEQASLTEEVLAFDSPLGLALKGKYFFHLHNEVTKDFGNKKYIQESTKVLGVSAYINSTLSAKYPDMKNEQFKVLRNAVDRSRFSMELSVKDKIKIRKDLGLEKRDFVFLFSGRLMKEKGIVEALKAFKMANIPNSKFLVVGSTFFATDVKSQFETKLGQLIDQMNNKVIFTGFIPRRVNG</sequence>
<reference evidence="10" key="1">
    <citation type="journal article" date="2009" name="Biosci. Biotechnol. Biochem.">
        <title>Characterization and expression analysis of the exopolysaccharide gene cluster in Lactobacillus fermentum TDS030603.</title>
        <authorList>
            <person name="Dan T."/>
            <person name="Fukuda K."/>
            <person name="Sugai-Bannai M."/>
            <person name="Takakuwa N."/>
            <person name="Motoshima H."/>
            <person name="Urashima T."/>
        </authorList>
    </citation>
    <scope>NUCLEOTIDE SEQUENCE</scope>
    <source>
        <strain evidence="10">TDS030603</strain>
    </source>
</reference>
<feature type="domain" description="Transcription elongation factor GreA/GreB C-terminal" evidence="8">
    <location>
        <begin position="93"/>
        <end position="146"/>
    </location>
</feature>
<evidence type="ECO:0000256" key="4">
    <source>
        <dbReference type="ARBA" id="ARBA00023125"/>
    </source>
</evidence>
<dbReference type="Gene3D" id="3.40.50.2000">
    <property type="entry name" value="Glycogen Phosphorylase B"/>
    <property type="match status" value="1"/>
</dbReference>
<dbReference type="PANTHER" id="PTHR30437:SF4">
    <property type="entry name" value="TRANSCRIPTION ELONGATION FACTOR GREA"/>
    <property type="match status" value="1"/>
</dbReference>
<dbReference type="GO" id="GO:0006354">
    <property type="term" value="P:DNA-templated transcription elongation"/>
    <property type="evidence" value="ECO:0007669"/>
    <property type="project" value="TreeGrafter"/>
</dbReference>
<dbReference type="InterPro" id="IPR023459">
    <property type="entry name" value="Tscrpt_elong_fac_GreA/B_fam"/>
</dbReference>
<dbReference type="AlphaFoldDB" id="D2KXD7"/>
<keyword evidence="10" id="KW-0648">Protein biosynthesis</keyword>
<evidence type="ECO:0000259" key="9">
    <source>
        <dbReference type="Pfam" id="PF03449"/>
    </source>
</evidence>
<keyword evidence="10" id="KW-0251">Elongation factor</keyword>
<dbReference type="GO" id="GO:0032784">
    <property type="term" value="P:regulation of DNA-templated transcription elongation"/>
    <property type="evidence" value="ECO:0007669"/>
    <property type="project" value="InterPro"/>
</dbReference>
<dbReference type="Gene3D" id="1.10.287.180">
    <property type="entry name" value="Transcription elongation factor, GreA/GreB, N-terminal domain"/>
    <property type="match status" value="1"/>
</dbReference>
<feature type="domain" description="Transcription elongation factor GreA/GreB N-terminal" evidence="9">
    <location>
        <begin position="20"/>
        <end position="87"/>
    </location>
</feature>
<dbReference type="Pfam" id="PF01272">
    <property type="entry name" value="GreA_GreB"/>
    <property type="match status" value="1"/>
</dbReference>
<protein>
    <recommendedName>
        <fullName evidence="2">Transcription elongation factor GreA</fullName>
    </recommendedName>
    <alternativeName>
        <fullName evidence="6">Transcript cleavage factor GreA</fullName>
    </alternativeName>
</protein>
<dbReference type="InterPro" id="IPR036953">
    <property type="entry name" value="GreA/GreB_C_sf"/>
</dbReference>
<proteinExistence type="inferred from homology"/>
<name>D2KXD7_LIMFE</name>
<evidence type="ECO:0000256" key="1">
    <source>
        <dbReference type="ARBA" id="ARBA00008213"/>
    </source>
</evidence>
<dbReference type="InterPro" id="IPR001437">
    <property type="entry name" value="Tscrpt_elong_fac_GreA/B_C"/>
</dbReference>
<dbReference type="SUPFAM" id="SSF54534">
    <property type="entry name" value="FKBP-like"/>
    <property type="match status" value="1"/>
</dbReference>
<evidence type="ECO:0000256" key="5">
    <source>
        <dbReference type="ARBA" id="ARBA00023163"/>
    </source>
</evidence>
<dbReference type="SUPFAM" id="SSF46557">
    <property type="entry name" value="GreA transcript cleavage protein, N-terminal domain"/>
    <property type="match status" value="1"/>
</dbReference>
<keyword evidence="5" id="KW-0804">Transcription</keyword>
<dbReference type="InterPro" id="IPR036805">
    <property type="entry name" value="Tscrpt_elong_fac_GreA/B_N_sf"/>
</dbReference>
<organism evidence="10">
    <name type="scientific">Limosilactobacillus fermentum</name>
    <name type="common">Lactobacillus fermentum</name>
    <dbReference type="NCBI Taxonomy" id="1613"/>
    <lineage>
        <taxon>Bacteria</taxon>
        <taxon>Bacillati</taxon>
        <taxon>Bacillota</taxon>
        <taxon>Bacilli</taxon>
        <taxon>Lactobacillales</taxon>
        <taxon>Lactobacillaceae</taxon>
        <taxon>Limosilactobacillus</taxon>
    </lineage>
</organism>
<dbReference type="GO" id="GO:0070063">
    <property type="term" value="F:RNA polymerase binding"/>
    <property type="evidence" value="ECO:0007669"/>
    <property type="project" value="InterPro"/>
</dbReference>
<dbReference type="InterPro" id="IPR022691">
    <property type="entry name" value="Tscrpt_elong_fac_GreA/B_N"/>
</dbReference>
<dbReference type="EMBL" id="AB519644">
    <property type="protein sequence ID" value="BAI67350.1"/>
    <property type="molecule type" value="Genomic_DNA"/>
</dbReference>
<evidence type="ECO:0000256" key="6">
    <source>
        <dbReference type="ARBA" id="ARBA00030776"/>
    </source>
</evidence>
<dbReference type="Pfam" id="PF00534">
    <property type="entry name" value="Glycos_transf_1"/>
    <property type="match status" value="1"/>
</dbReference>
<dbReference type="FunFam" id="1.10.287.180:FF:000001">
    <property type="entry name" value="Transcription elongation factor GreA"/>
    <property type="match status" value="1"/>
</dbReference>
<accession>D2KXD7</accession>
<dbReference type="PANTHER" id="PTHR30437">
    <property type="entry name" value="TRANSCRIPTION ELONGATION FACTOR GREA"/>
    <property type="match status" value="1"/>
</dbReference>
<feature type="domain" description="Glycosyl transferase family 1" evidence="7">
    <location>
        <begin position="215"/>
        <end position="299"/>
    </location>
</feature>
<dbReference type="InterPro" id="IPR001296">
    <property type="entry name" value="Glyco_trans_1"/>
</dbReference>
<evidence type="ECO:0000256" key="2">
    <source>
        <dbReference type="ARBA" id="ARBA00013729"/>
    </source>
</evidence>
<dbReference type="GO" id="GO:0016757">
    <property type="term" value="F:glycosyltransferase activity"/>
    <property type="evidence" value="ECO:0007669"/>
    <property type="project" value="InterPro"/>
</dbReference>
<evidence type="ECO:0000256" key="3">
    <source>
        <dbReference type="ARBA" id="ARBA00023015"/>
    </source>
</evidence>
<gene>
    <name evidence="10" type="primary">tef1</name>
</gene>
<keyword evidence="4" id="KW-0238">DNA-binding</keyword>
<evidence type="ECO:0000259" key="7">
    <source>
        <dbReference type="Pfam" id="PF00534"/>
    </source>
</evidence>
<dbReference type="GO" id="GO:0003677">
    <property type="term" value="F:DNA binding"/>
    <property type="evidence" value="ECO:0007669"/>
    <property type="project" value="UniProtKB-KW"/>
</dbReference>